<dbReference type="Proteomes" id="UP000485880">
    <property type="component" value="Unassembled WGS sequence"/>
</dbReference>
<proteinExistence type="predicted"/>
<feature type="region of interest" description="Disordered" evidence="1">
    <location>
        <begin position="35"/>
        <end position="54"/>
    </location>
</feature>
<keyword evidence="3" id="KW-1185">Reference proteome</keyword>
<organism evidence="2 3">
    <name type="scientific">Methylocella tundrae</name>
    <dbReference type="NCBI Taxonomy" id="227605"/>
    <lineage>
        <taxon>Bacteria</taxon>
        <taxon>Pseudomonadati</taxon>
        <taxon>Pseudomonadota</taxon>
        <taxon>Alphaproteobacteria</taxon>
        <taxon>Hyphomicrobiales</taxon>
        <taxon>Beijerinckiaceae</taxon>
        <taxon>Methylocella</taxon>
    </lineage>
</organism>
<gene>
    <name evidence="2" type="ORF">MPC4_30094</name>
</gene>
<reference evidence="2 3" key="1">
    <citation type="submission" date="2019-05" db="EMBL/GenBank/DDBJ databases">
        <authorList>
            <person name="Farhan Ul Haque M."/>
        </authorList>
    </citation>
    <scope>NUCLEOTIDE SEQUENCE [LARGE SCALE GENOMIC DNA]</scope>
    <source>
        <strain evidence="2">2</strain>
    </source>
</reference>
<sequence>MCSGCFKPLLDRPVARRVGEGSGEGSRVLAALSAGGLQKKRNSAQSQPGKIPGKKENVIWDEVDLRARRSSGCARRGRHGRRPDRRRVFDIKLPDVRACRLQRR</sequence>
<accession>A0A8B6M7P7</accession>
<dbReference type="EMBL" id="CABFMQ020000087">
    <property type="protein sequence ID" value="VTZ50910.1"/>
    <property type="molecule type" value="Genomic_DNA"/>
</dbReference>
<comment type="caution">
    <text evidence="2">The sequence shown here is derived from an EMBL/GenBank/DDBJ whole genome shotgun (WGS) entry which is preliminary data.</text>
</comment>
<evidence type="ECO:0000313" key="2">
    <source>
        <dbReference type="EMBL" id="VTZ50910.1"/>
    </source>
</evidence>
<protein>
    <submittedName>
        <fullName evidence="2">Uncharacterized protein</fullName>
    </submittedName>
</protein>
<evidence type="ECO:0000256" key="1">
    <source>
        <dbReference type="SAM" id="MobiDB-lite"/>
    </source>
</evidence>
<evidence type="ECO:0000313" key="3">
    <source>
        <dbReference type="Proteomes" id="UP000485880"/>
    </source>
</evidence>
<dbReference type="AlphaFoldDB" id="A0A8B6M7P7"/>
<name>A0A8B6M7P7_METTU</name>